<keyword evidence="5" id="KW-0067">ATP-binding</keyword>
<dbReference type="Gene3D" id="1.20.1560.10">
    <property type="entry name" value="ABC transporter type 1, transmembrane domain"/>
    <property type="match status" value="1"/>
</dbReference>
<comment type="similarity">
    <text evidence="2">Belongs to the ABC transporter superfamily. ABCB family. Multidrug resistance exporter (TC 3.A.1.201) subfamily.</text>
</comment>
<comment type="caution">
    <text evidence="12">The sequence shown here is derived from an EMBL/GenBank/DDBJ whole genome shotgun (WGS) entry which is preliminary data.</text>
</comment>
<dbReference type="GO" id="GO:0005524">
    <property type="term" value="F:ATP binding"/>
    <property type="evidence" value="ECO:0007669"/>
    <property type="project" value="UniProtKB-KW"/>
</dbReference>
<reference evidence="12" key="1">
    <citation type="submission" date="2023-06" db="EMBL/GenBank/DDBJ databases">
        <title>Genomic analysis of the entomopathogenic nematode Steinernema hermaphroditum.</title>
        <authorList>
            <person name="Schwarz E.M."/>
            <person name="Heppert J.K."/>
            <person name="Baniya A."/>
            <person name="Schwartz H.T."/>
            <person name="Tan C.-H."/>
            <person name="Antoshechkin I."/>
            <person name="Sternberg P.W."/>
            <person name="Goodrich-Blair H."/>
            <person name="Dillman A.R."/>
        </authorList>
    </citation>
    <scope>NUCLEOTIDE SEQUENCE</scope>
    <source>
        <strain evidence="12">PS9179</strain>
        <tissue evidence="12">Whole animal</tissue>
    </source>
</reference>
<organism evidence="12 13">
    <name type="scientific">Steinernema hermaphroditum</name>
    <dbReference type="NCBI Taxonomy" id="289476"/>
    <lineage>
        <taxon>Eukaryota</taxon>
        <taxon>Metazoa</taxon>
        <taxon>Ecdysozoa</taxon>
        <taxon>Nematoda</taxon>
        <taxon>Chromadorea</taxon>
        <taxon>Rhabditida</taxon>
        <taxon>Tylenchina</taxon>
        <taxon>Panagrolaimomorpha</taxon>
        <taxon>Strongyloidoidea</taxon>
        <taxon>Steinernematidae</taxon>
        <taxon>Steinernema</taxon>
    </lineage>
</organism>
<keyword evidence="6 9" id="KW-1133">Transmembrane helix</keyword>
<feature type="domain" description="ABC transmembrane type-1" evidence="11">
    <location>
        <begin position="73"/>
        <end position="362"/>
    </location>
</feature>
<dbReference type="InterPro" id="IPR017871">
    <property type="entry name" value="ABC_transporter-like_CS"/>
</dbReference>
<dbReference type="SMART" id="SM00382">
    <property type="entry name" value="AAA"/>
    <property type="match status" value="2"/>
</dbReference>
<dbReference type="GO" id="GO:0016887">
    <property type="term" value="F:ATP hydrolysis activity"/>
    <property type="evidence" value="ECO:0007669"/>
    <property type="project" value="InterPro"/>
</dbReference>
<dbReference type="FunFam" id="3.40.50.300:FF:002283">
    <property type="entry name" value="p-GlycoProtein related"/>
    <property type="match status" value="1"/>
</dbReference>
<dbReference type="PROSITE" id="PS50893">
    <property type="entry name" value="ABC_TRANSPORTER_2"/>
    <property type="match status" value="2"/>
</dbReference>
<evidence type="ECO:0000256" key="3">
    <source>
        <dbReference type="ARBA" id="ARBA00022692"/>
    </source>
</evidence>
<feature type="transmembrane region" description="Helical" evidence="9">
    <location>
        <begin position="220"/>
        <end position="240"/>
    </location>
</feature>
<dbReference type="InterPro" id="IPR036640">
    <property type="entry name" value="ABC1_TM_sf"/>
</dbReference>
<gene>
    <name evidence="12" type="ORF">QR680_004760</name>
</gene>
<feature type="transmembrane region" description="Helical" evidence="9">
    <location>
        <begin position="117"/>
        <end position="140"/>
    </location>
</feature>
<dbReference type="PROSITE" id="PS50929">
    <property type="entry name" value="ABC_TM1F"/>
    <property type="match status" value="2"/>
</dbReference>
<dbReference type="SUPFAM" id="SSF52540">
    <property type="entry name" value="P-loop containing nucleoside triphosphate hydrolases"/>
    <property type="match status" value="2"/>
</dbReference>
<evidence type="ECO:0000259" key="10">
    <source>
        <dbReference type="PROSITE" id="PS50893"/>
    </source>
</evidence>
<dbReference type="Pfam" id="PF00005">
    <property type="entry name" value="ABC_tran"/>
    <property type="match status" value="2"/>
</dbReference>
<feature type="transmembrane region" description="Helical" evidence="9">
    <location>
        <begin position="942"/>
        <end position="968"/>
    </location>
</feature>
<keyword evidence="3 9" id="KW-0812">Transmembrane</keyword>
<evidence type="ECO:0000259" key="11">
    <source>
        <dbReference type="PROSITE" id="PS50929"/>
    </source>
</evidence>
<dbReference type="CDD" id="cd18578">
    <property type="entry name" value="ABC_6TM_Pgp_ABCB1_D2_like"/>
    <property type="match status" value="1"/>
</dbReference>
<dbReference type="GO" id="GO:0005743">
    <property type="term" value="C:mitochondrial inner membrane"/>
    <property type="evidence" value="ECO:0007669"/>
    <property type="project" value="TreeGrafter"/>
</dbReference>
<feature type="transmembrane region" description="Helical" evidence="9">
    <location>
        <begin position="70"/>
        <end position="97"/>
    </location>
</feature>
<dbReference type="Pfam" id="PF00664">
    <property type="entry name" value="ABC_membrane"/>
    <property type="match status" value="2"/>
</dbReference>
<evidence type="ECO:0000256" key="5">
    <source>
        <dbReference type="ARBA" id="ARBA00022840"/>
    </source>
</evidence>
<dbReference type="InterPro" id="IPR027417">
    <property type="entry name" value="P-loop_NTPase"/>
</dbReference>
<evidence type="ECO:0000256" key="8">
    <source>
        <dbReference type="SAM" id="MobiDB-lite"/>
    </source>
</evidence>
<dbReference type="InterPro" id="IPR039421">
    <property type="entry name" value="Type_1_exporter"/>
</dbReference>
<evidence type="ECO:0000313" key="13">
    <source>
        <dbReference type="Proteomes" id="UP001175271"/>
    </source>
</evidence>
<feature type="region of interest" description="Disordered" evidence="8">
    <location>
        <begin position="666"/>
        <end position="698"/>
    </location>
</feature>
<accession>A0AA39HPQ9</accession>
<keyword evidence="7 9" id="KW-0472">Membrane</keyword>
<feature type="transmembrane region" description="Helical" evidence="9">
    <location>
        <begin position="194"/>
        <end position="214"/>
    </location>
</feature>
<dbReference type="CDD" id="cd18577">
    <property type="entry name" value="ABC_6TM_Pgp_ABCB1_D1_like"/>
    <property type="match status" value="1"/>
</dbReference>
<feature type="transmembrane region" description="Helical" evidence="9">
    <location>
        <begin position="346"/>
        <end position="371"/>
    </location>
</feature>
<dbReference type="CDD" id="cd03249">
    <property type="entry name" value="ABC_MTABC3_MDL1_MDL2"/>
    <property type="match status" value="2"/>
</dbReference>
<feature type="domain" description="ABC transmembrane type-1" evidence="11">
    <location>
        <begin position="718"/>
        <end position="1002"/>
    </location>
</feature>
<dbReference type="InterPro" id="IPR003439">
    <property type="entry name" value="ABC_transporter-like_ATP-bd"/>
</dbReference>
<protein>
    <submittedName>
        <fullName evidence="12">Uncharacterized protein</fullName>
    </submittedName>
</protein>
<dbReference type="PROSITE" id="PS00211">
    <property type="entry name" value="ABC_TRANSPORTER_1"/>
    <property type="match status" value="2"/>
</dbReference>
<feature type="domain" description="ABC transporter" evidence="10">
    <location>
        <begin position="1035"/>
        <end position="1271"/>
    </location>
</feature>
<dbReference type="FunFam" id="3.40.50.300:FF:000916">
    <property type="entry name" value="ABC transporter B family member 9"/>
    <property type="match status" value="1"/>
</dbReference>
<dbReference type="Proteomes" id="UP001175271">
    <property type="component" value="Unassembled WGS sequence"/>
</dbReference>
<feature type="transmembrane region" description="Helical" evidence="9">
    <location>
        <begin position="864"/>
        <end position="881"/>
    </location>
</feature>
<feature type="transmembrane region" description="Helical" evidence="9">
    <location>
        <begin position="762"/>
        <end position="786"/>
    </location>
</feature>
<evidence type="ECO:0000256" key="4">
    <source>
        <dbReference type="ARBA" id="ARBA00022741"/>
    </source>
</evidence>
<evidence type="ECO:0000256" key="1">
    <source>
        <dbReference type="ARBA" id="ARBA00004141"/>
    </source>
</evidence>
<dbReference type="PANTHER" id="PTHR43394">
    <property type="entry name" value="ATP-DEPENDENT PERMEASE MDL1, MITOCHONDRIAL"/>
    <property type="match status" value="1"/>
</dbReference>
<dbReference type="AlphaFoldDB" id="A0AA39HPQ9"/>
<dbReference type="SUPFAM" id="SSF90123">
    <property type="entry name" value="ABC transporter transmembrane region"/>
    <property type="match status" value="2"/>
</dbReference>
<dbReference type="PANTHER" id="PTHR43394:SF27">
    <property type="entry name" value="ATP-DEPENDENT TRANSLOCASE ABCB1-LIKE"/>
    <property type="match status" value="1"/>
</dbReference>
<evidence type="ECO:0000256" key="6">
    <source>
        <dbReference type="ARBA" id="ARBA00022989"/>
    </source>
</evidence>
<dbReference type="Gene3D" id="3.40.50.300">
    <property type="entry name" value="P-loop containing nucleotide triphosphate hydrolases"/>
    <property type="match status" value="2"/>
</dbReference>
<evidence type="ECO:0000256" key="7">
    <source>
        <dbReference type="ARBA" id="ARBA00023136"/>
    </source>
</evidence>
<dbReference type="InterPro" id="IPR003593">
    <property type="entry name" value="AAA+_ATPase"/>
</dbReference>
<feature type="domain" description="ABC transporter" evidence="10">
    <location>
        <begin position="397"/>
        <end position="633"/>
    </location>
</feature>
<keyword evidence="4" id="KW-0547">Nucleotide-binding</keyword>
<dbReference type="InterPro" id="IPR011527">
    <property type="entry name" value="ABC1_TM_dom"/>
</dbReference>
<feature type="transmembrane region" description="Helical" evidence="9">
    <location>
        <begin position="717"/>
        <end position="742"/>
    </location>
</feature>
<keyword evidence="13" id="KW-1185">Reference proteome</keyword>
<evidence type="ECO:0000256" key="2">
    <source>
        <dbReference type="ARBA" id="ARBA00007577"/>
    </source>
</evidence>
<evidence type="ECO:0000313" key="12">
    <source>
        <dbReference type="EMBL" id="KAK0409791.1"/>
    </source>
</evidence>
<name>A0AA39HPQ9_9BILA</name>
<feature type="transmembrane region" description="Helical" evidence="9">
    <location>
        <begin position="838"/>
        <end position="858"/>
    </location>
</feature>
<dbReference type="GO" id="GO:0090374">
    <property type="term" value="P:oligopeptide export from mitochondrion"/>
    <property type="evidence" value="ECO:0007669"/>
    <property type="project" value="TreeGrafter"/>
</dbReference>
<dbReference type="EMBL" id="JAUCMV010000003">
    <property type="protein sequence ID" value="KAK0409791.1"/>
    <property type="molecule type" value="Genomic_DNA"/>
</dbReference>
<dbReference type="GO" id="GO:0015421">
    <property type="term" value="F:ABC-type oligopeptide transporter activity"/>
    <property type="evidence" value="ECO:0007669"/>
    <property type="project" value="TreeGrafter"/>
</dbReference>
<evidence type="ECO:0000256" key="9">
    <source>
        <dbReference type="SAM" id="Phobius"/>
    </source>
</evidence>
<proteinExistence type="inferred from homology"/>
<comment type="subcellular location">
    <subcellularLocation>
        <location evidence="1">Membrane</location>
        <topology evidence="1">Multi-pass membrane protein</topology>
    </subcellularLocation>
</comment>
<sequence>MAADEKVGKTASVLQNPFEEQEDEEVFEQEGIDKWINILLCRSDVVKEKLTAKPVSFLQLFRFATRQERLYAALGVFFSFICGAVQPILLVISGVMVDVLMMDDSFHSTELWNRGMTFVAIFFALGVVILFVAFLQYYLLKHASFNVASSIRKLYIQSILRQEAAWMDTQKAGTLISQLNENIDRVRDGIGDKIGLLVRSTTTYIVCIGLSFYYDFKMTLIMVGVGPLSAILMSFMARMVNKSAMKQMANVAEAGGVMEECILHSKTVASCNGQPTMIAKYAGILKKGRFYAILTYMWNGLFDGFFYLTLYSFFAAGFYYGGFAYLNGWIARPGDLFVVATANLFGSYFLGLMSPHLVVVLKARVAAAVIYKIIDRKSSISASKQHSRILTKPQGSIEFRNVRFSYPTRKKHNVLSGLSWIANPGDTVALVGHSGCGKSTSIGLLTRLYECQSGKVLIDGHNVEDFDVFHLRNVVGVVEQEPLLFNGTIAENIRFGNPNISEEEMIEVCRTANAHDFIDALSMKYDTVIGPGGVQLSGGQKQRIAIARAISRNPKILLLDEATSALDAESEIVVQSALKKASEGRTTVVIAHRLSTLRDVDRIFVIDKGIAVESGSHSELLSLQNGIFAEMFKAQQFKELDDSPSISKATKNHRDSDIAPFQRNVVRSSQNAEMPRTNGRLGTVTQSEPNDAEQSRPNDSHGIVRLYANCHGVYPQLILAFVVASIRGLEFPFYAFLLGAAFDTVKDVENENYLGELAKFSVTSSALGLFSFFTIFASATLFGYTAENVVDRFRLRAFTSVLYQDASFFDRPKMSAPNVITTISTSAPAIKGALDNRMIFVVQNLSAVIFCTVASIVIDYRMGLAGLVIVLIVIFALFFFGHQANKYSTHDNDALSKAAVEIVEQVRTIQLLTREETFMKNYSNLLDRQLALNMKSMFFDGLMFAFAQSFIFFSNVVVYGLGIVLIYYGHISPSNVYLTANMVETAAWCVVFVSGCLGDLLQAGTATENLLEIIETKSTTGSPSEGTKPGIAGRVDLDDVDFAYPSRPDVKASNGLSLKANPGETIALIGPSGGGKSTVVNLLERFYECQKGNVRIDYKDIKQISLSHIRKQMALVGQEPVLFSGSIFDNVRLGMAEASLKEVKEACQIANASAFIEAMPLGYDTEVGERGAQLSGGQKQRIALARALVRNPRILLLDEATSALDAESERIVQRALDVAQEGRTCITIAHRLSSIQNADRIYVIKGGRVAEVGKHCELLAMDGLYAELVRKQDLK</sequence>
<feature type="transmembrane region" description="Helical" evidence="9">
    <location>
        <begin position="305"/>
        <end position="326"/>
    </location>
</feature>